<proteinExistence type="predicted"/>
<feature type="region of interest" description="Disordered" evidence="1">
    <location>
        <begin position="62"/>
        <end position="89"/>
    </location>
</feature>
<feature type="domain" description="Phage tail collar" evidence="2">
    <location>
        <begin position="7"/>
        <end position="63"/>
    </location>
</feature>
<sequence length="211" mass="21485">MADPYLGEIRMAGFDFAPYGWSLCAGQVVPVSQNNALFALLGTQFGGNGATTFALPDLRSRAPVGQGQGPGLSNYQMGEKGGSESVTQLSSNMPAHTHVLNMVTNSTLAATSTAQVVNADATSVVPISGGCLGIPNDGAGTTYQLFHSGNDNSGNPLPRVNLAPQPVALTGGVSVTGTATVAGGNMPSSILSPFITVNFIIAMQGIFPTRN</sequence>
<evidence type="ECO:0000313" key="3">
    <source>
        <dbReference type="EMBL" id="AXO89857.1"/>
    </source>
</evidence>
<dbReference type="EMBL" id="CP031641">
    <property type="protein sequence ID" value="AXO89857.1"/>
    <property type="molecule type" value="Genomic_DNA"/>
</dbReference>
<organism evidence="3 4">
    <name type="scientific">Pseudomonas parafulva</name>
    <dbReference type="NCBI Taxonomy" id="157782"/>
    <lineage>
        <taxon>Bacteria</taxon>
        <taxon>Pseudomonadati</taxon>
        <taxon>Pseudomonadota</taxon>
        <taxon>Gammaproteobacteria</taxon>
        <taxon>Pseudomonadales</taxon>
        <taxon>Pseudomonadaceae</taxon>
        <taxon>Pseudomonas</taxon>
    </lineage>
</organism>
<dbReference type="Gene3D" id="3.90.1340.10">
    <property type="entry name" value="Phage tail collar domain"/>
    <property type="match status" value="1"/>
</dbReference>
<dbReference type="InterPro" id="IPR011083">
    <property type="entry name" value="Phage_tail_collar_dom"/>
</dbReference>
<dbReference type="Proteomes" id="UP000258127">
    <property type="component" value="Chromosome"/>
</dbReference>
<reference evidence="3 4" key="1">
    <citation type="submission" date="2018-08" db="EMBL/GenBank/DDBJ databases">
        <authorList>
            <person name="Lee Y."/>
            <person name="Kakembo D."/>
        </authorList>
    </citation>
    <scope>NUCLEOTIDE SEQUENCE [LARGE SCALE GENOMIC DNA]</scope>
    <source>
        <strain evidence="3 4">JBCS1880</strain>
    </source>
</reference>
<evidence type="ECO:0000313" key="4">
    <source>
        <dbReference type="Proteomes" id="UP000258127"/>
    </source>
</evidence>
<dbReference type="RefSeq" id="WP_116889176.1">
    <property type="nucleotide sequence ID" value="NZ_CP031641.1"/>
</dbReference>
<dbReference type="SUPFAM" id="SSF88874">
    <property type="entry name" value="Receptor-binding domain of short tail fibre protein gp12"/>
    <property type="match status" value="1"/>
</dbReference>
<protein>
    <submittedName>
        <fullName evidence="3">Phage tail protein</fullName>
    </submittedName>
</protein>
<gene>
    <name evidence="3" type="ORF">DZC75_18280</name>
</gene>
<name>A0AAI8KDS2_9PSED</name>
<dbReference type="AlphaFoldDB" id="A0AAI8KDS2"/>
<dbReference type="InterPro" id="IPR037053">
    <property type="entry name" value="Phage_tail_collar_dom_sf"/>
</dbReference>
<dbReference type="Pfam" id="PF07484">
    <property type="entry name" value="Collar"/>
    <property type="match status" value="1"/>
</dbReference>
<evidence type="ECO:0000259" key="2">
    <source>
        <dbReference type="Pfam" id="PF07484"/>
    </source>
</evidence>
<keyword evidence="4" id="KW-1185">Reference proteome</keyword>
<accession>A0AAI8KDS2</accession>
<evidence type="ECO:0000256" key="1">
    <source>
        <dbReference type="SAM" id="MobiDB-lite"/>
    </source>
</evidence>